<gene>
    <name evidence="9" type="primary">MAP4</name>
</gene>
<feature type="region of interest" description="Disordered" evidence="8">
    <location>
        <begin position="543"/>
        <end position="565"/>
    </location>
</feature>
<feature type="compositionally biased region" description="Low complexity" evidence="8">
    <location>
        <begin position="868"/>
        <end position="883"/>
    </location>
</feature>
<feature type="compositionally biased region" description="Polar residues" evidence="8">
    <location>
        <begin position="895"/>
        <end position="908"/>
    </location>
</feature>
<feature type="compositionally biased region" description="Basic and acidic residues" evidence="8">
    <location>
        <begin position="919"/>
        <end position="928"/>
    </location>
</feature>
<sequence length="1168" mass="124034">MADLSLADALTEPSPEIEEEIKRDFIATLEAEAFDDVVGETVGKTDYIPLLDVDEKTGSSESKKKPCSDTSQVEGTPSSQAAVLANGDHGIERNDVTGFPSEFLEEKMAYQGYQNSQNWPENTNFCFEPEHMVNPIQTDPFKMHHDDGLEDSLFFPSGTTNTSVFVEQNDPLKDTYGMLPCDTFAPAAVVPQGWSAEAPNLAHLESFTSPEAVPQPLQPTAEPAEKVEMASGEERAEALEMMMKLQAADMAPSREAEMVLAKDVVPATETGVALAKDMESPTKPDEALVKDVESSIESDMALVKDVVLPVQTEETAVKDAILPTETDVSLDEDLALSTETEVSTAQDILLFKETESIPPVTMDLASAEGTVPPTDQEMTPVKVAASLSEIEAPLDEDIVSSTEIRSAKEIGLSSETEVALSREMGLPPETEAILDKDMAAPPETEVIVPVKDMAPSPGIETTLAKDVAPRQEIEVTLGKDTVSLPATEMALGRNVALPPETEVTLAKDVAQPPETEVNLANNAALAKFSEAEVVPVPVKDMETAQTQEATSEDSQLKSLQDEGQSAVPLMTSPEAVVAMGQKHSLPTDEDSVLEELEQKKPSSQTSELPSETSESEKDKKDKLEEISLDSDIREMAYVSLAPPELQSDVLDGKIEVTFSTMIDELVVTASEAPQLPESKGKILEAPKKMTEKSESKALGEGKKEDKSRVAEPMKGYMRPTKSRGLTPLLPKSTIQERERSKQLKSSGVAKPEEGPPTGSVSGNDITAPPNKELPPSPEKKTKPLATTQPAKTSTSKAKTQPTSLPKQTAPTTLGGSNKKPMSLASGSVPAAPPKRPAAATSRPSTLPSKDTKPKPVAEAKIPEKRVSPSKPASAPAVKPGSKSTQAVPKAPATATLASPGSTSRNLSTPLPKRPTAIKTEGKPAEIKKIATKSAPADLSRPKSTTTSSVKKSTTVPGTAPPAGAPSRARPTATPPRPSGTPPVDKKPTAAKPTSSAPRLGRVAANASAPDLKNVRSKVGSTENIKHQPGGGRVQIVSKKVSYSHIQSKCGSKDNIKHVPGGGNVQIQNKKVDISKVSSKCGSKANIKHKPGGGDVKIESQKLNFKEKAQAKVGSLDNVGHLPAGGAVKIETYRLTFRANARARTDHGADIVSRPPSLPWRPQLRQPGP</sequence>
<evidence type="ECO:0000256" key="3">
    <source>
        <dbReference type="ARBA" id="ARBA00022553"/>
    </source>
</evidence>
<comment type="subcellular location">
    <subcellularLocation>
        <location evidence="1 7">Cytoplasm</location>
        <location evidence="1 7">Cytoskeleton</location>
    </subcellularLocation>
</comment>
<dbReference type="GO" id="GO:0031175">
    <property type="term" value="P:neuron projection development"/>
    <property type="evidence" value="ECO:0007669"/>
    <property type="project" value="TreeGrafter"/>
</dbReference>
<keyword evidence="3" id="KW-0597">Phosphoprotein</keyword>
<reference evidence="9" key="2">
    <citation type="submission" date="2025-08" db="UniProtKB">
        <authorList>
            <consortium name="Ensembl"/>
        </authorList>
    </citation>
    <scope>IDENTIFICATION</scope>
</reference>
<dbReference type="PANTHER" id="PTHR11501:SF16">
    <property type="entry name" value="MICROTUBULE-ASSOCIATED PROTEIN 4"/>
    <property type="match status" value="1"/>
</dbReference>
<feature type="compositionally biased region" description="Basic and acidic residues" evidence="8">
    <location>
        <begin position="849"/>
        <end position="866"/>
    </location>
</feature>
<dbReference type="PANTHER" id="PTHR11501">
    <property type="entry name" value="MICROTUBULE-ASSOCIATED PROTEIN"/>
    <property type="match status" value="1"/>
</dbReference>
<feature type="region of interest" description="Disordered" evidence="8">
    <location>
        <begin position="671"/>
        <end position="1031"/>
    </location>
</feature>
<name>A0A4W2I381_BOBOX</name>
<dbReference type="Proteomes" id="UP000429181">
    <property type="component" value="Chromosome 22"/>
</dbReference>
<feature type="compositionally biased region" description="Polar residues" evidence="8">
    <location>
        <begin position="543"/>
        <end position="563"/>
    </location>
</feature>
<feature type="compositionally biased region" description="Polar residues" evidence="8">
    <location>
        <begin position="68"/>
        <end position="78"/>
    </location>
</feature>
<feature type="region of interest" description="Disordered" evidence="8">
    <location>
        <begin position="579"/>
        <end position="628"/>
    </location>
</feature>
<keyword evidence="6 7" id="KW-0206">Cytoskeleton</keyword>
<keyword evidence="5" id="KW-0677">Repeat</keyword>
<feature type="compositionally biased region" description="Basic and acidic residues" evidence="8">
    <location>
        <begin position="678"/>
        <end position="711"/>
    </location>
</feature>
<feature type="compositionally biased region" description="Basic and acidic residues" evidence="8">
    <location>
        <begin position="614"/>
        <end position="628"/>
    </location>
</feature>
<dbReference type="GO" id="GO:0000226">
    <property type="term" value="P:microtubule cytoskeleton organization"/>
    <property type="evidence" value="ECO:0007669"/>
    <property type="project" value="TreeGrafter"/>
</dbReference>
<dbReference type="InterPro" id="IPR001084">
    <property type="entry name" value="MAP_tubulin-bd_rpt"/>
</dbReference>
<reference evidence="9 10" key="1">
    <citation type="submission" date="2018-11" db="EMBL/GenBank/DDBJ databases">
        <title>Haplotype-resolved cattle genomes.</title>
        <authorList>
            <person name="Low W.Y."/>
            <person name="Tearle R."/>
            <person name="Bickhart D.M."/>
            <person name="Rosen B.D."/>
            <person name="Koren S."/>
            <person name="Rhie A."/>
            <person name="Hiendleder S."/>
            <person name="Phillippy A.M."/>
            <person name="Smith T.P.L."/>
            <person name="Williams J.L."/>
        </authorList>
    </citation>
    <scope>NUCLEOTIDE SEQUENCE [LARGE SCALE GENOMIC DNA]</scope>
</reference>
<evidence type="ECO:0000256" key="1">
    <source>
        <dbReference type="ARBA" id="ARBA00004245"/>
    </source>
</evidence>
<dbReference type="GeneTree" id="ENSGT00940000164123"/>
<accession>A0A4W2I381</accession>
<evidence type="ECO:0000256" key="2">
    <source>
        <dbReference type="ARBA" id="ARBA00022490"/>
    </source>
</evidence>
<dbReference type="GO" id="GO:0043005">
    <property type="term" value="C:neuron projection"/>
    <property type="evidence" value="ECO:0007669"/>
    <property type="project" value="TreeGrafter"/>
</dbReference>
<feature type="compositionally biased region" description="Basic and acidic residues" evidence="8">
    <location>
        <begin position="54"/>
        <end position="67"/>
    </location>
</feature>
<dbReference type="Pfam" id="PF00418">
    <property type="entry name" value="Tubulin-binding"/>
    <property type="match status" value="4"/>
</dbReference>
<feature type="region of interest" description="Disordered" evidence="8">
    <location>
        <begin position="54"/>
        <end position="78"/>
    </location>
</feature>
<evidence type="ECO:0000256" key="4">
    <source>
        <dbReference type="ARBA" id="ARBA00022701"/>
    </source>
</evidence>
<dbReference type="GO" id="GO:0005874">
    <property type="term" value="C:microtubule"/>
    <property type="evidence" value="ECO:0007669"/>
    <property type="project" value="UniProtKB-KW"/>
</dbReference>
<protein>
    <recommendedName>
        <fullName evidence="7">Microtubule-associated protein</fullName>
    </recommendedName>
</protein>
<evidence type="ECO:0000313" key="10">
    <source>
        <dbReference type="Proteomes" id="UP000429181"/>
    </source>
</evidence>
<organism evidence="9 10">
    <name type="scientific">Bos indicus x Bos taurus</name>
    <name type="common">Hybrid cattle</name>
    <dbReference type="NCBI Taxonomy" id="30522"/>
    <lineage>
        <taxon>Eukaryota</taxon>
        <taxon>Metazoa</taxon>
        <taxon>Chordata</taxon>
        <taxon>Craniata</taxon>
        <taxon>Vertebrata</taxon>
        <taxon>Euteleostomi</taxon>
        <taxon>Mammalia</taxon>
        <taxon>Eutheria</taxon>
        <taxon>Laurasiatheria</taxon>
        <taxon>Artiodactyla</taxon>
        <taxon>Ruminantia</taxon>
        <taxon>Pecora</taxon>
        <taxon>Bovidae</taxon>
        <taxon>Bovinae</taxon>
        <taxon>Bos</taxon>
    </lineage>
</organism>
<dbReference type="AlphaFoldDB" id="A0A4W2I381"/>
<proteinExistence type="predicted"/>
<evidence type="ECO:0000256" key="8">
    <source>
        <dbReference type="SAM" id="MobiDB-lite"/>
    </source>
</evidence>
<feature type="compositionally biased region" description="Low complexity" evidence="8">
    <location>
        <begin position="601"/>
        <end position="612"/>
    </location>
</feature>
<dbReference type="PROSITE" id="PS51491">
    <property type="entry name" value="TAU_MAP_2"/>
    <property type="match status" value="4"/>
</dbReference>
<feature type="compositionally biased region" description="Low complexity" evidence="8">
    <location>
        <begin position="942"/>
        <end position="957"/>
    </location>
</feature>
<dbReference type="GO" id="GO:0008017">
    <property type="term" value="F:microtubule binding"/>
    <property type="evidence" value="ECO:0007669"/>
    <property type="project" value="InterPro"/>
</dbReference>
<feature type="compositionally biased region" description="Polar residues" evidence="8">
    <location>
        <begin position="784"/>
        <end position="815"/>
    </location>
</feature>
<feature type="region of interest" description="Disordered" evidence="8">
    <location>
        <begin position="1142"/>
        <end position="1168"/>
    </location>
</feature>
<dbReference type="PROSITE" id="PS00229">
    <property type="entry name" value="TAU_MAP_1"/>
    <property type="match status" value="2"/>
</dbReference>
<evidence type="ECO:0000256" key="5">
    <source>
        <dbReference type="ARBA" id="ARBA00022737"/>
    </source>
</evidence>
<keyword evidence="2 7" id="KW-0963">Cytoplasm</keyword>
<dbReference type="InterPro" id="IPR027324">
    <property type="entry name" value="MAP2/MAP4/Tau"/>
</dbReference>
<dbReference type="Ensembl" id="ENSBIXT00005028030.1">
    <property type="protein sequence ID" value="ENSBIXP00005038169.1"/>
    <property type="gene ID" value="ENSBIXG00005006038.1"/>
</dbReference>
<evidence type="ECO:0000313" key="9">
    <source>
        <dbReference type="Ensembl" id="ENSBIXP00005038169.1"/>
    </source>
</evidence>
<evidence type="ECO:0000256" key="6">
    <source>
        <dbReference type="ARBA" id="ARBA00023212"/>
    </source>
</evidence>
<keyword evidence="4 7" id="KW-0493">Microtubule</keyword>
<evidence type="ECO:0000256" key="7">
    <source>
        <dbReference type="RuleBase" id="RU000686"/>
    </source>
</evidence>